<name>A0A478FS30_9MOLU</name>
<dbReference type="Proteomes" id="UP000324831">
    <property type="component" value="Unassembled WGS sequence"/>
</dbReference>
<evidence type="ECO:0000313" key="2">
    <source>
        <dbReference type="EMBL" id="GCE64017.1"/>
    </source>
</evidence>
<protein>
    <submittedName>
        <fullName evidence="2">Uncharacterized protein</fullName>
    </submittedName>
</protein>
<evidence type="ECO:0000313" key="3">
    <source>
        <dbReference type="Proteomes" id="UP000324831"/>
    </source>
</evidence>
<gene>
    <name evidence="2" type="ORF">MHSWG343_10250</name>
</gene>
<dbReference type="EMBL" id="BIMN01000008">
    <property type="protein sequence ID" value="GCE64017.1"/>
    <property type="molecule type" value="Genomic_DNA"/>
</dbReference>
<feature type="compositionally biased region" description="Polar residues" evidence="1">
    <location>
        <begin position="81"/>
        <end position="93"/>
    </location>
</feature>
<sequence>MELPAWGQGSIIAVVSGVVVGGTGYGIKLAVTPTESEVIVEEVVEDDDEGEQDSSNESNENDSSSTSTENDDATGADVANAGQTETSNTSSNT</sequence>
<feature type="region of interest" description="Disordered" evidence="1">
    <location>
        <begin position="44"/>
        <end position="93"/>
    </location>
</feature>
<dbReference type="AlphaFoldDB" id="A0A478FS30"/>
<organism evidence="2 3">
    <name type="scientific">Candidatus Mycoplasma haematohominis</name>
    <dbReference type="NCBI Taxonomy" id="1494318"/>
    <lineage>
        <taxon>Bacteria</taxon>
        <taxon>Bacillati</taxon>
        <taxon>Mycoplasmatota</taxon>
        <taxon>Mollicutes</taxon>
        <taxon>Mycoplasmataceae</taxon>
        <taxon>Mycoplasma</taxon>
    </lineage>
</organism>
<feature type="compositionally biased region" description="Low complexity" evidence="1">
    <location>
        <begin position="55"/>
        <end position="68"/>
    </location>
</feature>
<reference evidence="2 3" key="1">
    <citation type="submission" date="2019-01" db="EMBL/GenBank/DDBJ databases">
        <title>Draft genome sequences of Candidatus Mycoplasma haemohominis SWG34-3 identified from a patient with pyrexia, anemia and liver dysfunction.</title>
        <authorList>
            <person name="Sekizuka T."/>
            <person name="Hattori N."/>
            <person name="Katano H."/>
            <person name="Takuma T."/>
            <person name="Ito T."/>
            <person name="Arai N."/>
            <person name="Yanai R."/>
            <person name="Ishii S."/>
            <person name="Miura Y."/>
            <person name="Tokunaga T."/>
            <person name="Watanabe H."/>
            <person name="Nomura N."/>
            <person name="Eguchi J."/>
            <person name="Arai T."/>
            <person name="Hasegawa H."/>
            <person name="Nakamaki T."/>
            <person name="Wakita T."/>
            <person name="Niki Y."/>
            <person name="Kuroda M."/>
        </authorList>
    </citation>
    <scope>NUCLEOTIDE SEQUENCE [LARGE SCALE GENOMIC DNA]</scope>
    <source>
        <strain evidence="2">SWG34-3</strain>
    </source>
</reference>
<proteinExistence type="predicted"/>
<accession>A0A478FS30</accession>
<feature type="compositionally biased region" description="Acidic residues" evidence="1">
    <location>
        <begin position="44"/>
        <end position="54"/>
    </location>
</feature>
<comment type="caution">
    <text evidence="2">The sequence shown here is derived from an EMBL/GenBank/DDBJ whole genome shotgun (WGS) entry which is preliminary data.</text>
</comment>
<evidence type="ECO:0000256" key="1">
    <source>
        <dbReference type="SAM" id="MobiDB-lite"/>
    </source>
</evidence>